<comment type="caution">
    <text evidence="1">The sequence shown here is derived from an EMBL/GenBank/DDBJ whole genome shotgun (WGS) entry which is preliminary data.</text>
</comment>
<name>A0A8H4QNQ2_9AGAR</name>
<accession>A0A8H4QNQ2</accession>
<evidence type="ECO:0000313" key="2">
    <source>
        <dbReference type="Proteomes" id="UP000521872"/>
    </source>
</evidence>
<proteinExistence type="predicted"/>
<gene>
    <name evidence="1" type="ORF">D9613_002452</name>
</gene>
<dbReference type="Proteomes" id="UP000521872">
    <property type="component" value="Unassembled WGS sequence"/>
</dbReference>
<dbReference type="AlphaFoldDB" id="A0A8H4QNQ2"/>
<protein>
    <submittedName>
        <fullName evidence="1">Uncharacterized protein</fullName>
    </submittedName>
</protein>
<reference evidence="1 2" key="1">
    <citation type="submission" date="2019-12" db="EMBL/GenBank/DDBJ databases">
        <authorList>
            <person name="Floudas D."/>
            <person name="Bentzer J."/>
            <person name="Ahren D."/>
            <person name="Johansson T."/>
            <person name="Persson P."/>
            <person name="Tunlid A."/>
        </authorList>
    </citation>
    <scope>NUCLEOTIDE SEQUENCE [LARGE SCALE GENOMIC DNA]</scope>
    <source>
        <strain evidence="1 2">CBS 102.39</strain>
    </source>
</reference>
<keyword evidence="2" id="KW-1185">Reference proteome</keyword>
<sequence>MSRAPALQRLPPELHDKIIDYFADDVVFMRSCASACRVFLARCQFHIFYNLALTTDPEHPETKLPDAHLFFLNPVRFRSIIKDSPHIADYVHNLRIASVPQHEPRPESWLTHEEREARVERENSVAVCLDRLRNLRSLSVDSGNGSPIFGNPILWRAIQDAIMQSNLVCLDQSTMVETVFRQRAHLTCLSFTIDRHGFPISSAGSASQRFDPPRRCSVNFLRVRQSETTTADHHLDHFLQRAIDIKNLECLYIVSETCHHYTTAVKNLFQVCSGSLRRLIFEYEWFGTRKPILLESIIEHALISLFPARSWSFRHFEFSLENLHVLRVFHVRLGGDDAKIILNSFVGLLVSLPTGNASFLQELSVHVNYSHAKMSATEPVIQHWQCLWNVATNVERFPRLQKLVLKGYFSQLHEYHTPANVLHWKTHYMDIFAQPRPEKLKVTVEILKFDDAFNDASQFWPYPGFDNLIRLR</sequence>
<organism evidence="1 2">
    <name type="scientific">Agrocybe pediades</name>
    <dbReference type="NCBI Taxonomy" id="84607"/>
    <lineage>
        <taxon>Eukaryota</taxon>
        <taxon>Fungi</taxon>
        <taxon>Dikarya</taxon>
        <taxon>Basidiomycota</taxon>
        <taxon>Agaricomycotina</taxon>
        <taxon>Agaricomycetes</taxon>
        <taxon>Agaricomycetidae</taxon>
        <taxon>Agaricales</taxon>
        <taxon>Agaricineae</taxon>
        <taxon>Strophariaceae</taxon>
        <taxon>Agrocybe</taxon>
    </lineage>
</organism>
<evidence type="ECO:0000313" key="1">
    <source>
        <dbReference type="EMBL" id="KAF4614537.1"/>
    </source>
</evidence>
<dbReference type="EMBL" id="JAACJL010000044">
    <property type="protein sequence ID" value="KAF4614537.1"/>
    <property type="molecule type" value="Genomic_DNA"/>
</dbReference>